<feature type="region of interest" description="Disordered" evidence="6">
    <location>
        <begin position="130"/>
        <end position="330"/>
    </location>
</feature>
<gene>
    <name evidence="8" type="primary">SPOSA6832_04013</name>
</gene>
<feature type="compositionally biased region" description="Basic and acidic residues" evidence="6">
    <location>
        <begin position="269"/>
        <end position="286"/>
    </location>
</feature>
<protein>
    <submittedName>
        <fullName evidence="8">SPOSA6832_04013-mRNA-1:cds</fullName>
    </submittedName>
</protein>
<evidence type="ECO:0000256" key="3">
    <source>
        <dbReference type="ARBA" id="ARBA00022771"/>
    </source>
</evidence>
<feature type="compositionally biased region" description="Basic residues" evidence="6">
    <location>
        <begin position="316"/>
        <end position="330"/>
    </location>
</feature>
<sequence>MSEYWVSRDKYWCRYCKIYIADDKPSRTQHETGLRHKGNYERYIRDIYKKGDRDRKDKAEEAKEIARIEAVRRCSRLDRAAQLAMQAAGDPVASTSTSASAPPKARPAAASSDPYANYTTAASLGIVDEEADRQAAEAELRQKEGRIGEWERVVRPKPPAPAPSGAFAAFPPSAAAGDADADPKPDTEDDPKPVKKGYFTEKSLAFDDDEFDPASVGVKLKRKRVTLKEEEEEEERARQAKEREERDEREREARDKQASRGGRGSWQEAEVKSEPMLEFDTSVKSEEDGDAAGATTALPGAEEPEEKPAVSTSGGFKKRKMLGANAARRK</sequence>
<dbReference type="InterPro" id="IPR003604">
    <property type="entry name" value="Matrin/U1-like-C_Znf_C2H2"/>
</dbReference>
<dbReference type="PANTHER" id="PTHR13173:SF10">
    <property type="entry name" value="WW DOMAIN-BINDING PROTEIN 4"/>
    <property type="match status" value="1"/>
</dbReference>
<feature type="compositionally biased region" description="Basic and acidic residues" evidence="6">
    <location>
        <begin position="181"/>
        <end position="193"/>
    </location>
</feature>
<keyword evidence="9" id="KW-1185">Reference proteome</keyword>
<feature type="compositionally biased region" description="Low complexity" evidence="6">
    <location>
        <begin position="163"/>
        <end position="178"/>
    </location>
</feature>
<evidence type="ECO:0000256" key="5">
    <source>
        <dbReference type="ARBA" id="ARBA00023242"/>
    </source>
</evidence>
<dbReference type="InterPro" id="IPR040023">
    <property type="entry name" value="WBP4"/>
</dbReference>
<dbReference type="PANTHER" id="PTHR13173">
    <property type="entry name" value="WW DOMAIN BINDING PROTEIN 4"/>
    <property type="match status" value="1"/>
</dbReference>
<evidence type="ECO:0000256" key="6">
    <source>
        <dbReference type="SAM" id="MobiDB-lite"/>
    </source>
</evidence>
<keyword evidence="5" id="KW-0539">Nucleus</keyword>
<dbReference type="PROSITE" id="PS50171">
    <property type="entry name" value="ZF_MATRIN"/>
    <property type="match status" value="1"/>
</dbReference>
<dbReference type="Gene3D" id="3.30.160.60">
    <property type="entry name" value="Classic Zinc Finger"/>
    <property type="match status" value="1"/>
</dbReference>
<dbReference type="GO" id="GO:0003723">
    <property type="term" value="F:RNA binding"/>
    <property type="evidence" value="ECO:0007669"/>
    <property type="project" value="TreeGrafter"/>
</dbReference>
<feature type="compositionally biased region" description="Basic and acidic residues" evidence="6">
    <location>
        <begin position="132"/>
        <end position="154"/>
    </location>
</feature>
<comment type="subcellular location">
    <subcellularLocation>
        <location evidence="1">Nucleus</location>
    </subcellularLocation>
</comment>
<keyword evidence="3" id="KW-0863">Zinc-finger</keyword>
<evidence type="ECO:0000256" key="4">
    <source>
        <dbReference type="ARBA" id="ARBA00022833"/>
    </source>
</evidence>
<evidence type="ECO:0000313" key="8">
    <source>
        <dbReference type="EMBL" id="CEQ42215.1"/>
    </source>
</evidence>
<dbReference type="InterPro" id="IPR036236">
    <property type="entry name" value="Znf_C2H2_sf"/>
</dbReference>
<proteinExistence type="predicted"/>
<dbReference type="InterPro" id="IPR000690">
    <property type="entry name" value="Matrin/U1-C_Znf_C2H2"/>
</dbReference>
<feature type="domain" description="Matrin-type" evidence="7">
    <location>
        <begin position="11"/>
        <end position="42"/>
    </location>
</feature>
<feature type="region of interest" description="Disordered" evidence="6">
    <location>
        <begin position="88"/>
        <end position="113"/>
    </location>
</feature>
<evidence type="ECO:0000256" key="2">
    <source>
        <dbReference type="ARBA" id="ARBA00022723"/>
    </source>
</evidence>
<dbReference type="EMBL" id="CENE01000022">
    <property type="protein sequence ID" value="CEQ42215.1"/>
    <property type="molecule type" value="Genomic_DNA"/>
</dbReference>
<reference evidence="9" key="1">
    <citation type="submission" date="2015-02" db="EMBL/GenBank/DDBJ databases">
        <authorList>
            <person name="Gon?alves P."/>
        </authorList>
    </citation>
    <scope>NUCLEOTIDE SEQUENCE [LARGE SCALE GENOMIC DNA]</scope>
</reference>
<keyword evidence="4" id="KW-0862">Zinc</keyword>
<dbReference type="Proteomes" id="UP000243876">
    <property type="component" value="Unassembled WGS sequence"/>
</dbReference>
<dbReference type="AlphaFoldDB" id="A0A0D6ERP0"/>
<feature type="compositionally biased region" description="Low complexity" evidence="6">
    <location>
        <begin position="93"/>
        <end position="112"/>
    </location>
</feature>
<keyword evidence="2" id="KW-0479">Metal-binding</keyword>
<dbReference type="Pfam" id="PF06220">
    <property type="entry name" value="zf-U1"/>
    <property type="match status" value="1"/>
</dbReference>
<dbReference type="GO" id="GO:0008270">
    <property type="term" value="F:zinc ion binding"/>
    <property type="evidence" value="ECO:0007669"/>
    <property type="project" value="UniProtKB-KW"/>
</dbReference>
<feature type="compositionally biased region" description="Basic and acidic residues" evidence="6">
    <location>
        <begin position="235"/>
        <end position="258"/>
    </location>
</feature>
<evidence type="ECO:0000259" key="7">
    <source>
        <dbReference type="PROSITE" id="PS50171"/>
    </source>
</evidence>
<dbReference type="InterPro" id="IPR013085">
    <property type="entry name" value="U1-CZ_Znf_C2H2"/>
</dbReference>
<dbReference type="GO" id="GO:0071011">
    <property type="term" value="C:precatalytic spliceosome"/>
    <property type="evidence" value="ECO:0007669"/>
    <property type="project" value="TreeGrafter"/>
</dbReference>
<accession>A0A0D6ERP0</accession>
<name>A0A0D6ERP0_SPOSA</name>
<evidence type="ECO:0000313" key="9">
    <source>
        <dbReference type="Proteomes" id="UP000243876"/>
    </source>
</evidence>
<dbReference type="SUPFAM" id="SSF57667">
    <property type="entry name" value="beta-beta-alpha zinc fingers"/>
    <property type="match status" value="1"/>
</dbReference>
<dbReference type="GO" id="GO:0000398">
    <property type="term" value="P:mRNA splicing, via spliceosome"/>
    <property type="evidence" value="ECO:0007669"/>
    <property type="project" value="InterPro"/>
</dbReference>
<evidence type="ECO:0000256" key="1">
    <source>
        <dbReference type="ARBA" id="ARBA00004123"/>
    </source>
</evidence>
<dbReference type="SMART" id="SM00451">
    <property type="entry name" value="ZnF_U1"/>
    <property type="match status" value="1"/>
</dbReference>
<organism evidence="8 9">
    <name type="scientific">Sporidiobolus salmonicolor</name>
    <name type="common">Yeast-like fungus</name>
    <name type="synonym">Sporobolomyces salmonicolor</name>
    <dbReference type="NCBI Taxonomy" id="5005"/>
    <lineage>
        <taxon>Eukaryota</taxon>
        <taxon>Fungi</taxon>
        <taxon>Dikarya</taxon>
        <taxon>Basidiomycota</taxon>
        <taxon>Pucciniomycotina</taxon>
        <taxon>Microbotryomycetes</taxon>
        <taxon>Sporidiobolales</taxon>
        <taxon>Sporidiobolaceae</taxon>
        <taxon>Sporobolomyces</taxon>
    </lineage>
</organism>
<dbReference type="OrthoDB" id="191651at2759"/>